<dbReference type="PROSITE" id="PS50017">
    <property type="entry name" value="DEATH_DOMAIN"/>
    <property type="match status" value="1"/>
</dbReference>
<dbReference type="InterPro" id="IPR000488">
    <property type="entry name" value="Death_dom"/>
</dbReference>
<dbReference type="RefSeq" id="XP_022091333.1">
    <property type="nucleotide sequence ID" value="XM_022235641.1"/>
</dbReference>
<feature type="region of interest" description="Disordered" evidence="1">
    <location>
        <begin position="89"/>
        <end position="150"/>
    </location>
</feature>
<reference evidence="4" key="1">
    <citation type="submission" date="2025-08" db="UniProtKB">
        <authorList>
            <consortium name="RefSeq"/>
        </authorList>
    </citation>
    <scope>IDENTIFICATION</scope>
</reference>
<evidence type="ECO:0000313" key="4">
    <source>
        <dbReference type="RefSeq" id="XP_022091333.1"/>
    </source>
</evidence>
<evidence type="ECO:0000256" key="1">
    <source>
        <dbReference type="SAM" id="MobiDB-lite"/>
    </source>
</evidence>
<proteinExistence type="predicted"/>
<dbReference type="Gene3D" id="1.10.533.10">
    <property type="entry name" value="Death Domain, Fas"/>
    <property type="match status" value="1"/>
</dbReference>
<dbReference type="CDD" id="cd01670">
    <property type="entry name" value="Death"/>
    <property type="match status" value="1"/>
</dbReference>
<protein>
    <submittedName>
        <fullName evidence="4">Uncharacterized protein LOC110979640</fullName>
    </submittedName>
</protein>
<dbReference type="SUPFAM" id="SSF47986">
    <property type="entry name" value="DEATH domain"/>
    <property type="match status" value="1"/>
</dbReference>
<evidence type="ECO:0000259" key="2">
    <source>
        <dbReference type="PROSITE" id="PS50017"/>
    </source>
</evidence>
<sequence length="193" mass="21275">MALTERDFRDLARSLGPEWEGLATELDIDSSEVYRIKQEHYGVSNQIFQMLVAWQRKQSGQDLLARERLQSALTTVKRHDLAERLQAQAVSARGDAVDSTSGGVHINANFMDPAGPSCQPQAQAQPSRQQQQQEQQQRHPAVQTYTYEAPPGTVPYVGRLTITGRNSPVIIGSVSHSTFNFGGGGGRSGDRRN</sequence>
<dbReference type="GO" id="GO:0007165">
    <property type="term" value="P:signal transduction"/>
    <property type="evidence" value="ECO:0007669"/>
    <property type="project" value="InterPro"/>
</dbReference>
<dbReference type="OMA" id="HINANFM"/>
<dbReference type="KEGG" id="aplc:110979640"/>
<feature type="compositionally biased region" description="Low complexity" evidence="1">
    <location>
        <begin position="119"/>
        <end position="143"/>
    </location>
</feature>
<keyword evidence="3" id="KW-1185">Reference proteome</keyword>
<dbReference type="Pfam" id="PF00531">
    <property type="entry name" value="Death"/>
    <property type="match status" value="1"/>
</dbReference>
<evidence type="ECO:0000313" key="3">
    <source>
        <dbReference type="Proteomes" id="UP000694845"/>
    </source>
</evidence>
<dbReference type="AlphaFoldDB" id="A0A8B7YDJ6"/>
<accession>A0A8B7YDJ6</accession>
<dbReference type="Proteomes" id="UP000694845">
    <property type="component" value="Unplaced"/>
</dbReference>
<gene>
    <name evidence="4" type="primary">LOC110979640</name>
</gene>
<dbReference type="GeneID" id="110979640"/>
<dbReference type="InterPro" id="IPR011029">
    <property type="entry name" value="DEATH-like_dom_sf"/>
</dbReference>
<organism evidence="3 4">
    <name type="scientific">Acanthaster planci</name>
    <name type="common">Crown-of-thorns starfish</name>
    <dbReference type="NCBI Taxonomy" id="133434"/>
    <lineage>
        <taxon>Eukaryota</taxon>
        <taxon>Metazoa</taxon>
        <taxon>Echinodermata</taxon>
        <taxon>Eleutherozoa</taxon>
        <taxon>Asterozoa</taxon>
        <taxon>Asteroidea</taxon>
        <taxon>Valvatacea</taxon>
        <taxon>Valvatida</taxon>
        <taxon>Acanthasteridae</taxon>
        <taxon>Acanthaster</taxon>
    </lineage>
</organism>
<feature type="domain" description="Death" evidence="2">
    <location>
        <begin position="4"/>
        <end position="89"/>
    </location>
</feature>
<name>A0A8B7YDJ6_ACAPL</name>
<dbReference type="SMART" id="SM00005">
    <property type="entry name" value="DEATH"/>
    <property type="match status" value="1"/>
</dbReference>
<dbReference type="OrthoDB" id="5966590at2759"/>